<keyword evidence="3" id="KW-1185">Reference proteome</keyword>
<dbReference type="InterPro" id="IPR013785">
    <property type="entry name" value="Aldolase_TIM"/>
</dbReference>
<protein>
    <submittedName>
        <fullName evidence="2">Alkene reductase</fullName>
    </submittedName>
</protein>
<evidence type="ECO:0000313" key="2">
    <source>
        <dbReference type="EMBL" id="MDO9710818.1"/>
    </source>
</evidence>
<dbReference type="NCBIfam" id="NF007899">
    <property type="entry name" value="PRK10605.1"/>
    <property type="match status" value="1"/>
</dbReference>
<evidence type="ECO:0000313" key="3">
    <source>
        <dbReference type="Proteomes" id="UP001243009"/>
    </source>
</evidence>
<dbReference type="CDD" id="cd02933">
    <property type="entry name" value="OYE_like_FMN"/>
    <property type="match status" value="1"/>
</dbReference>
<name>A0ABT9E3S9_9PROT</name>
<dbReference type="Proteomes" id="UP001243009">
    <property type="component" value="Unassembled WGS sequence"/>
</dbReference>
<comment type="caution">
    <text evidence="2">The sequence shown here is derived from an EMBL/GenBank/DDBJ whole genome shotgun (WGS) entry which is preliminary data.</text>
</comment>
<accession>A0ABT9E3S9</accession>
<dbReference type="PANTHER" id="PTHR22893:SF91">
    <property type="entry name" value="NADPH DEHYDROGENASE 2-RELATED"/>
    <property type="match status" value="1"/>
</dbReference>
<sequence length="363" mass="39616">MSTDLFQPARLGPLTLPNRIVMAPLTRSRTGSRGIPGAMNAEYYRQRASAGLIIAEATQISGQGQGYAYTPGIHDEAQVEGWRRVTEAVHQAGGRIVLQLWHVGRISHESLQPGGALPVAPSAVRPEGQAFTEAGFQPHPTPRALETDEIPGIVADYRRAAENAKRAGFDGVEIHAANGYLIDQFLRDKTNRRTDRYGGSIENRTRFLLEVTEAVTQVWGGDRVGVRISPASPANDIADSNPQALFGYAVEQLNRFGLAYLHVVEGATGGPRDVIPFDFLALRRAFNGAYMANNGYDLALAQQVLREDRADLIAFGRPFIANPDLVERLRTGAPLNELDRNTLYGGDAKGYIDYPALQRQAAE</sequence>
<proteinExistence type="predicted"/>
<dbReference type="Pfam" id="PF00724">
    <property type="entry name" value="Oxidored_FMN"/>
    <property type="match status" value="1"/>
</dbReference>
<dbReference type="SUPFAM" id="SSF51395">
    <property type="entry name" value="FMN-linked oxidoreductases"/>
    <property type="match status" value="1"/>
</dbReference>
<evidence type="ECO:0000259" key="1">
    <source>
        <dbReference type="Pfam" id="PF00724"/>
    </source>
</evidence>
<dbReference type="InterPro" id="IPR045247">
    <property type="entry name" value="Oye-like"/>
</dbReference>
<dbReference type="PANTHER" id="PTHR22893">
    <property type="entry name" value="NADH OXIDOREDUCTASE-RELATED"/>
    <property type="match status" value="1"/>
</dbReference>
<dbReference type="EMBL" id="JAUTWS010000021">
    <property type="protein sequence ID" value="MDO9710818.1"/>
    <property type="molecule type" value="Genomic_DNA"/>
</dbReference>
<dbReference type="RefSeq" id="WP_305105676.1">
    <property type="nucleotide sequence ID" value="NZ_JAUTWS010000021.1"/>
</dbReference>
<feature type="domain" description="NADH:flavin oxidoreductase/NADH oxidase N-terminal" evidence="1">
    <location>
        <begin position="4"/>
        <end position="336"/>
    </location>
</feature>
<dbReference type="Gene3D" id="3.20.20.70">
    <property type="entry name" value="Aldolase class I"/>
    <property type="match status" value="1"/>
</dbReference>
<organism evidence="2 3">
    <name type="scientific">Paracraurococcus lichenis</name>
    <dbReference type="NCBI Taxonomy" id="3064888"/>
    <lineage>
        <taxon>Bacteria</taxon>
        <taxon>Pseudomonadati</taxon>
        <taxon>Pseudomonadota</taxon>
        <taxon>Alphaproteobacteria</taxon>
        <taxon>Acetobacterales</taxon>
        <taxon>Roseomonadaceae</taxon>
        <taxon>Paracraurococcus</taxon>
    </lineage>
</organism>
<gene>
    <name evidence="2" type="ORF">Q7A36_20880</name>
</gene>
<reference evidence="2 3" key="1">
    <citation type="submission" date="2023-08" db="EMBL/GenBank/DDBJ databases">
        <title>The draft genome sequence of Paracraurococcus sp. LOR1-02.</title>
        <authorList>
            <person name="Kingkaew E."/>
            <person name="Tanasupawat S."/>
        </authorList>
    </citation>
    <scope>NUCLEOTIDE SEQUENCE [LARGE SCALE GENOMIC DNA]</scope>
    <source>
        <strain evidence="2 3">LOR1-02</strain>
    </source>
</reference>
<dbReference type="InterPro" id="IPR001155">
    <property type="entry name" value="OxRdtase_FMN_N"/>
</dbReference>